<keyword evidence="1" id="KW-0547">Nucleotide-binding</keyword>
<dbReference type="SUPFAM" id="SSF52058">
    <property type="entry name" value="L domain-like"/>
    <property type="match status" value="1"/>
</dbReference>
<evidence type="ECO:0000256" key="1">
    <source>
        <dbReference type="ARBA" id="ARBA00022741"/>
    </source>
</evidence>
<dbReference type="SUPFAM" id="SSF52540">
    <property type="entry name" value="P-loop containing nucleoside triphosphate hydrolases"/>
    <property type="match status" value="1"/>
</dbReference>
<evidence type="ECO:0000313" key="5">
    <source>
        <dbReference type="Proteomes" id="UP000582231"/>
    </source>
</evidence>
<dbReference type="PANTHER" id="PTHR46844:SF1">
    <property type="entry name" value="SLR5058 PROTEIN"/>
    <property type="match status" value="1"/>
</dbReference>
<dbReference type="Gene3D" id="3.40.50.300">
    <property type="entry name" value="P-loop containing nucleotide triphosphate hydrolases"/>
    <property type="match status" value="1"/>
</dbReference>
<gene>
    <name evidence="4" type="ORF">BJ958_002791</name>
</gene>
<dbReference type="InterPro" id="IPR054547">
    <property type="entry name" value="NNH1"/>
</dbReference>
<dbReference type="PANTHER" id="PTHR46844">
    <property type="entry name" value="SLR5058 PROTEIN"/>
    <property type="match status" value="1"/>
</dbReference>
<protein>
    <recommendedName>
        <fullName evidence="3">NACHT domain-containing protein</fullName>
    </recommendedName>
</protein>
<sequence length="1107" mass="121742">MSGSALAIGTVAAKWIVRYLWPEVPVADLSGDLLSIVRRQVDGREGRRASRSFEEIAEEIADRLDPFIEAEFRSTAASDRTAAALAAAKTLEIGLTDDRIEVVGLNADAAVLEAALRRADPARCQTDLLGEAGGALYDLLLAECCSYVVAMVGALPGFNGAALKELLSRTDDLLLLAKQVLDRIPVTMPEAWGTGSEDQVFASKYLKAVVQQHDRLQIFGVRNAAYRSTYSLSVAYISLSATTPTRTISNRPGKEQGEDRQAVEVFEDKDHLMEKGDPDGAALRVESALSGHPRVILSGGAGSGKTTLLQWLAVTASRTGFTDQLEEWNGAIPFVLPLRRFVGQQLPAPEDFIGINHRSLVGTMPPGWVHRTMAGGRAIVLIDGLDELPEPQRDDAREWLEELICTFPDARYVVTSRPLAVSRDWHELPEFRSAELLPMQRSDIREFIGHWHDAARKGVDSTEDREALVAAERHLLSAVHEMPHIRALCTSPLLCALICALHRHNVNRLPQNRLELYDTALEMLVSSRDEERAITPGDIPSLTYAEKKAILSDFAAWLHENGESDAELHTFVERVKRKEQYLARPDSIDGQKLAGVLLQRSGVLRQPVEGRVDFVHRTFLEYLAAVQFVEDDAVGKIVDHAHLDQWREVAILAAGIFPAHRRERLLSELVERGRRESECRHRLFLLAVASQETATTLSTELQLMINGCLDEVLPPENMTDAAAVASAGNLAVSRLGSVKGMRATTAAACVRALALIGTDEALAQLRSYSSDRRLTVHRQLMRAWGQFDSRAYAEEVLAASPLGSGHIVLSDPEQQRHLDVLANVKSAWLDFAGKIDSLDVLTPSDVVSGLNACRARGIEDLRSLSGFPNLDFLFLENSPSLRSLEGIGSCPKLRTVYLDNNPNLEDLAPLSQFQSFERLHITYSKLESTDLLRGIGIDELRIGGECLRHLSQGASMNVRQLHLQQAVSLENLEEIRTWESLEFLNYLHHSSGGDGRALAVPPRVKHLSISVGNSILNVAGAESVEGLRVYGREVSLPPLPNLSDLEASADFVLGLVVRDPHLSSMPNLGRIYVYGERAAEVSLEGFDVVRRVGRPVYSATLRRIAGP</sequence>
<dbReference type="Gene3D" id="3.80.10.10">
    <property type="entry name" value="Ribonuclease Inhibitor"/>
    <property type="match status" value="1"/>
</dbReference>
<organism evidence="4 5">
    <name type="scientific">Nocardioides kongjuensis</name>
    <dbReference type="NCBI Taxonomy" id="349522"/>
    <lineage>
        <taxon>Bacteria</taxon>
        <taxon>Bacillati</taxon>
        <taxon>Actinomycetota</taxon>
        <taxon>Actinomycetes</taxon>
        <taxon>Propionibacteriales</taxon>
        <taxon>Nocardioidaceae</taxon>
        <taxon>Nocardioides</taxon>
    </lineage>
</organism>
<dbReference type="RefSeq" id="WP_179727389.1">
    <property type="nucleotide sequence ID" value="NZ_BAABEF010000001.1"/>
</dbReference>
<dbReference type="Pfam" id="PF05729">
    <property type="entry name" value="NACHT"/>
    <property type="match status" value="1"/>
</dbReference>
<dbReference type="PROSITE" id="PS50837">
    <property type="entry name" value="NACHT"/>
    <property type="match status" value="1"/>
</dbReference>
<reference evidence="4 5" key="1">
    <citation type="submission" date="2020-07" db="EMBL/GenBank/DDBJ databases">
        <title>Sequencing the genomes of 1000 actinobacteria strains.</title>
        <authorList>
            <person name="Klenk H.-P."/>
        </authorList>
    </citation>
    <scope>NUCLEOTIDE SEQUENCE [LARGE SCALE GENOMIC DNA]</scope>
    <source>
        <strain evidence="4 5">DSM 19082</strain>
    </source>
</reference>
<proteinExistence type="predicted"/>
<dbReference type="InterPro" id="IPR007111">
    <property type="entry name" value="NACHT_NTPase"/>
</dbReference>
<evidence type="ECO:0000256" key="2">
    <source>
        <dbReference type="ARBA" id="ARBA00022840"/>
    </source>
</evidence>
<keyword evidence="5" id="KW-1185">Reference proteome</keyword>
<accession>A0A852RJH7</accession>
<comment type="caution">
    <text evidence="4">The sequence shown here is derived from an EMBL/GenBank/DDBJ whole genome shotgun (WGS) entry which is preliminary data.</text>
</comment>
<dbReference type="InterPro" id="IPR032675">
    <property type="entry name" value="LRR_dom_sf"/>
</dbReference>
<keyword evidence="2" id="KW-0067">ATP-binding</keyword>
<dbReference type="AlphaFoldDB" id="A0A852RJH7"/>
<dbReference type="InterPro" id="IPR027417">
    <property type="entry name" value="P-loop_NTPase"/>
</dbReference>
<evidence type="ECO:0000313" key="4">
    <source>
        <dbReference type="EMBL" id="NYD31245.1"/>
    </source>
</evidence>
<feature type="domain" description="NACHT" evidence="3">
    <location>
        <begin position="293"/>
        <end position="630"/>
    </location>
</feature>
<dbReference type="Proteomes" id="UP000582231">
    <property type="component" value="Unassembled WGS sequence"/>
</dbReference>
<dbReference type="GO" id="GO:0005524">
    <property type="term" value="F:ATP binding"/>
    <property type="evidence" value="ECO:0007669"/>
    <property type="project" value="UniProtKB-KW"/>
</dbReference>
<dbReference type="Pfam" id="PF22733">
    <property type="entry name" value="NNH1"/>
    <property type="match status" value="1"/>
</dbReference>
<name>A0A852RJH7_9ACTN</name>
<dbReference type="EMBL" id="JACCBF010000001">
    <property type="protein sequence ID" value="NYD31245.1"/>
    <property type="molecule type" value="Genomic_DNA"/>
</dbReference>
<evidence type="ECO:0000259" key="3">
    <source>
        <dbReference type="PROSITE" id="PS50837"/>
    </source>
</evidence>